<name>A0ABC8UMN9_9AQUA</name>
<dbReference type="AlphaFoldDB" id="A0ABC8UMN9"/>
<reference evidence="3 4" key="1">
    <citation type="submission" date="2024-02" db="EMBL/GenBank/DDBJ databases">
        <authorList>
            <person name="Vignale AGUSTIN F."/>
            <person name="Sosa J E."/>
            <person name="Modenutti C."/>
        </authorList>
    </citation>
    <scope>NUCLEOTIDE SEQUENCE [LARGE SCALE GENOMIC DNA]</scope>
</reference>
<gene>
    <name evidence="2" type="ORF">ILEXP_LOCUS14176</name>
    <name evidence="3" type="ORF">ILEXP_LOCUS52424</name>
</gene>
<dbReference type="PANTHER" id="PTHR46277:SF3">
    <property type="entry name" value="BINDING PROTEIN, PUTATIVE-RELATED"/>
    <property type="match status" value="1"/>
</dbReference>
<organism evidence="3 4">
    <name type="scientific">Ilex paraguariensis</name>
    <name type="common">yerba mate</name>
    <dbReference type="NCBI Taxonomy" id="185542"/>
    <lineage>
        <taxon>Eukaryota</taxon>
        <taxon>Viridiplantae</taxon>
        <taxon>Streptophyta</taxon>
        <taxon>Embryophyta</taxon>
        <taxon>Tracheophyta</taxon>
        <taxon>Spermatophyta</taxon>
        <taxon>Magnoliopsida</taxon>
        <taxon>eudicotyledons</taxon>
        <taxon>Gunneridae</taxon>
        <taxon>Pentapetalae</taxon>
        <taxon>asterids</taxon>
        <taxon>campanulids</taxon>
        <taxon>Aquifoliales</taxon>
        <taxon>Aquifoliaceae</taxon>
        <taxon>Ilex</taxon>
    </lineage>
</organism>
<sequence length="95" mass="11065">MARISRTFSPAHLGCGFYLQEVDDLMICRFLRAHDLDIEKASDLFLKYLRWRREFVPARSISPSEIPNDLAHHKMYMQGVDKKGRPIVVCFGSQH</sequence>
<dbReference type="Proteomes" id="UP001642360">
    <property type="component" value="Unassembled WGS sequence"/>
</dbReference>
<feature type="domain" description="CRAL/TRIO N-terminal" evidence="1">
    <location>
        <begin position="23"/>
        <end position="48"/>
    </location>
</feature>
<dbReference type="InterPro" id="IPR011074">
    <property type="entry name" value="CRAL/TRIO_N_dom"/>
</dbReference>
<comment type="caution">
    <text evidence="3">The sequence shown here is derived from an EMBL/GenBank/DDBJ whole genome shotgun (WGS) entry which is preliminary data.</text>
</comment>
<proteinExistence type="predicted"/>
<dbReference type="Gene3D" id="3.40.525.10">
    <property type="entry name" value="CRAL-TRIO lipid binding domain"/>
    <property type="match status" value="1"/>
</dbReference>
<dbReference type="EMBL" id="CAUOFW020008291">
    <property type="protein sequence ID" value="CAK9182286.1"/>
    <property type="molecule type" value="Genomic_DNA"/>
</dbReference>
<dbReference type="SMART" id="SM01100">
    <property type="entry name" value="CRAL_TRIO_N"/>
    <property type="match status" value="1"/>
</dbReference>
<dbReference type="InterPro" id="IPR036273">
    <property type="entry name" value="CRAL/TRIO_N_dom_sf"/>
</dbReference>
<evidence type="ECO:0000313" key="3">
    <source>
        <dbReference type="EMBL" id="CAK9182286.1"/>
    </source>
</evidence>
<protein>
    <recommendedName>
        <fullName evidence="1">CRAL/TRIO N-terminal domain-containing protein</fullName>
    </recommendedName>
</protein>
<dbReference type="EMBL" id="CAUOFW020001560">
    <property type="protein sequence ID" value="CAK9146343.1"/>
    <property type="molecule type" value="Genomic_DNA"/>
</dbReference>
<evidence type="ECO:0000313" key="2">
    <source>
        <dbReference type="EMBL" id="CAK9146343.1"/>
    </source>
</evidence>
<dbReference type="InterPro" id="IPR036865">
    <property type="entry name" value="CRAL-TRIO_dom_sf"/>
</dbReference>
<dbReference type="PANTHER" id="PTHR46277">
    <property type="entry name" value="OS03G0850700 PROTEIN"/>
    <property type="match status" value="1"/>
</dbReference>
<keyword evidence="4" id="KW-1185">Reference proteome</keyword>
<evidence type="ECO:0000259" key="1">
    <source>
        <dbReference type="SMART" id="SM01100"/>
    </source>
</evidence>
<evidence type="ECO:0000313" key="4">
    <source>
        <dbReference type="Proteomes" id="UP001642360"/>
    </source>
</evidence>
<accession>A0ABC8UMN9</accession>
<dbReference type="SUPFAM" id="SSF46938">
    <property type="entry name" value="CRAL/TRIO N-terminal domain"/>
    <property type="match status" value="1"/>
</dbReference>